<dbReference type="AlphaFoldDB" id="A0A5N4CME6"/>
<feature type="region of interest" description="Disordered" evidence="1">
    <location>
        <begin position="99"/>
        <end position="120"/>
    </location>
</feature>
<reference evidence="2 3" key="1">
    <citation type="journal article" date="2019" name="Mol. Ecol. Resour.">
        <title>Improving Illumina assemblies with Hi-C and long reads: an example with the North African dromedary.</title>
        <authorList>
            <person name="Elbers J.P."/>
            <person name="Rogers M.F."/>
            <person name="Perelman P.L."/>
            <person name="Proskuryakova A.A."/>
            <person name="Serdyukova N.A."/>
            <person name="Johnson W.E."/>
            <person name="Horin P."/>
            <person name="Corander J."/>
            <person name="Murphy D."/>
            <person name="Burger P.A."/>
        </authorList>
    </citation>
    <scope>NUCLEOTIDE SEQUENCE [LARGE SCALE GENOMIC DNA]</scope>
    <source>
        <strain evidence="2">Drom800</strain>
        <tissue evidence="2">Blood</tissue>
    </source>
</reference>
<comment type="caution">
    <text evidence="2">The sequence shown here is derived from an EMBL/GenBank/DDBJ whole genome shotgun (WGS) entry which is preliminary data.</text>
</comment>
<evidence type="ECO:0000256" key="1">
    <source>
        <dbReference type="SAM" id="MobiDB-lite"/>
    </source>
</evidence>
<feature type="compositionally biased region" description="Polar residues" evidence="1">
    <location>
        <begin position="102"/>
        <end position="114"/>
    </location>
</feature>
<evidence type="ECO:0000313" key="2">
    <source>
        <dbReference type="EMBL" id="KAB1260042.1"/>
    </source>
</evidence>
<feature type="region of interest" description="Disordered" evidence="1">
    <location>
        <begin position="286"/>
        <end position="321"/>
    </location>
</feature>
<evidence type="ECO:0000313" key="3">
    <source>
        <dbReference type="Proteomes" id="UP000299084"/>
    </source>
</evidence>
<protein>
    <submittedName>
        <fullName evidence="2">Uncharacterized protein</fullName>
    </submittedName>
</protein>
<proteinExistence type="predicted"/>
<name>A0A5N4CME6_CAMDR</name>
<dbReference type="EMBL" id="JWIN03000022">
    <property type="protein sequence ID" value="KAB1260042.1"/>
    <property type="molecule type" value="Genomic_DNA"/>
</dbReference>
<keyword evidence="3" id="KW-1185">Reference proteome</keyword>
<gene>
    <name evidence="2" type="ORF">Cadr_000025140</name>
</gene>
<dbReference type="Proteomes" id="UP000299084">
    <property type="component" value="Unassembled WGS sequence"/>
</dbReference>
<sequence>MQAASTACAKVLGHDHAWGSEAHVTGAVSCRAYSEAFDLQVMSFHKMKARGLPHYLPLGLAQGHTAREKHPQHSVLHSCQLPSTSQCDLCCPFAVPEDSARSPGTSQAGEQGTRSLVGEGCPSLQGRRKAVMQGLVGLGEDVGFYPQGGGSPGGLWAEGVRPNMKSPGYPWDPTNRECKPALSEPLASWPADQSLCGWTRPGLVASALKGLLCARHGRMRSPCVCDSQGPGLHLRGGELPARGALPKLKHDFLPCLSSRHLAPFSWVLAGLSACARCDWRRARALREQGKTERRGPGSNQNTVIHSTDIYPSPSCQQRRTQTDRCPWGERTLVNRSVGAELSSPKGIGLQFRMVGEGWLRKEGVWMSGMRSRPGRGHDVCKGPEAGLGLPCCRDVEEARGKREKVKSRQGTRRSCRALAVGRGGAGPCSGARSREDGQLGARTGVEDWLELSRPGGEEQFTLWMFFGRKLTALAEYRGITGRGGSRKVSTQHPGPPQKAPGDDSWLNCVSAQTISPFPPPCCAFKIPGSSGRAPLAPQPACLHTALPREDRLEGRREQHFSC</sequence>
<feature type="region of interest" description="Disordered" evidence="1">
    <location>
        <begin position="481"/>
        <end position="502"/>
    </location>
</feature>
<feature type="compositionally biased region" description="Basic and acidic residues" evidence="1">
    <location>
        <begin position="286"/>
        <end position="295"/>
    </location>
</feature>
<organism evidence="2 3">
    <name type="scientific">Camelus dromedarius</name>
    <name type="common">Dromedary</name>
    <name type="synonym">Arabian camel</name>
    <dbReference type="NCBI Taxonomy" id="9838"/>
    <lineage>
        <taxon>Eukaryota</taxon>
        <taxon>Metazoa</taxon>
        <taxon>Chordata</taxon>
        <taxon>Craniata</taxon>
        <taxon>Vertebrata</taxon>
        <taxon>Euteleostomi</taxon>
        <taxon>Mammalia</taxon>
        <taxon>Eutheria</taxon>
        <taxon>Laurasiatheria</taxon>
        <taxon>Artiodactyla</taxon>
        <taxon>Tylopoda</taxon>
        <taxon>Camelidae</taxon>
        <taxon>Camelus</taxon>
    </lineage>
</organism>
<accession>A0A5N4CME6</accession>